<dbReference type="PROSITE" id="PS50943">
    <property type="entry name" value="HTH_CROC1"/>
    <property type="match status" value="1"/>
</dbReference>
<reference evidence="3" key="1">
    <citation type="submission" date="2023-07" db="EMBL/GenBank/DDBJ databases">
        <title>Between Cages and Wild: Unraveling the Impact of Captivity on Animal Microbiomes and Antimicrobial Resistance.</title>
        <authorList>
            <person name="Schmartz G.P."/>
            <person name="Rehner J."/>
            <person name="Schuff M.J."/>
            <person name="Becker S.L."/>
            <person name="Kravczyk M."/>
            <person name="Gurevich A."/>
            <person name="Francke R."/>
            <person name="Mueller R."/>
            <person name="Keller V."/>
            <person name="Keller A."/>
        </authorList>
    </citation>
    <scope>NUCLEOTIDE SEQUENCE</scope>
    <source>
        <strain evidence="3">S12M_St_49</strain>
    </source>
</reference>
<name>A0AA43RKU5_9ACTN</name>
<evidence type="ECO:0000256" key="1">
    <source>
        <dbReference type="ARBA" id="ARBA00023125"/>
    </source>
</evidence>
<dbReference type="Proteomes" id="UP001168575">
    <property type="component" value="Unassembled WGS sequence"/>
</dbReference>
<dbReference type="Pfam" id="PF01381">
    <property type="entry name" value="HTH_3"/>
    <property type="match status" value="1"/>
</dbReference>
<dbReference type="Pfam" id="PF07883">
    <property type="entry name" value="Cupin_2"/>
    <property type="match status" value="1"/>
</dbReference>
<dbReference type="SUPFAM" id="SSF51182">
    <property type="entry name" value="RmlC-like cupins"/>
    <property type="match status" value="1"/>
</dbReference>
<sequence length="173" mass="19714">MIGGKIKLIRKSYNITLKELSNRTGLSVSFLSNIERNTASPTLEHLQLLCNALEVDMLTLLQEAMPFSPVTRANERKSVYTDSYRTKYASLCDPNQKIKATVLTIESDYFGEEISYGHCEDELDVIVEGSMVMTIREQEYVLNEGDTIYIKANSPHRFRKISESRCVLYCIKA</sequence>
<dbReference type="InterPro" id="IPR011051">
    <property type="entry name" value="RmlC_Cupin_sf"/>
</dbReference>
<dbReference type="InterPro" id="IPR010982">
    <property type="entry name" value="Lambda_DNA-bd_dom_sf"/>
</dbReference>
<proteinExistence type="predicted"/>
<dbReference type="SUPFAM" id="SSF47413">
    <property type="entry name" value="lambda repressor-like DNA-binding domains"/>
    <property type="match status" value="1"/>
</dbReference>
<protein>
    <submittedName>
        <fullName evidence="3">XRE family transcriptional regulator</fullName>
    </submittedName>
</protein>
<dbReference type="GO" id="GO:0003700">
    <property type="term" value="F:DNA-binding transcription factor activity"/>
    <property type="evidence" value="ECO:0007669"/>
    <property type="project" value="TreeGrafter"/>
</dbReference>
<dbReference type="CDD" id="cd02209">
    <property type="entry name" value="cupin_XRE_C"/>
    <property type="match status" value="1"/>
</dbReference>
<dbReference type="PANTHER" id="PTHR46797:SF2">
    <property type="entry name" value="TRANSCRIPTIONAL REGULATOR"/>
    <property type="match status" value="1"/>
</dbReference>
<evidence type="ECO:0000313" key="4">
    <source>
        <dbReference type="Proteomes" id="UP001168575"/>
    </source>
</evidence>
<dbReference type="PANTHER" id="PTHR46797">
    <property type="entry name" value="HTH-TYPE TRANSCRIPTIONAL REGULATOR"/>
    <property type="match status" value="1"/>
</dbReference>
<evidence type="ECO:0000313" key="3">
    <source>
        <dbReference type="EMBL" id="MDO4842646.1"/>
    </source>
</evidence>
<dbReference type="InterPro" id="IPR013096">
    <property type="entry name" value="Cupin_2"/>
</dbReference>
<gene>
    <name evidence="3" type="ORF">Q3982_08240</name>
</gene>
<feature type="domain" description="HTH cro/C1-type" evidence="2">
    <location>
        <begin position="6"/>
        <end position="60"/>
    </location>
</feature>
<dbReference type="EMBL" id="JAUMVS010000247">
    <property type="protein sequence ID" value="MDO4842646.1"/>
    <property type="molecule type" value="Genomic_DNA"/>
</dbReference>
<dbReference type="InterPro" id="IPR050807">
    <property type="entry name" value="TransReg_Diox_bact_type"/>
</dbReference>
<dbReference type="GO" id="GO:0003677">
    <property type="term" value="F:DNA binding"/>
    <property type="evidence" value="ECO:0007669"/>
    <property type="project" value="UniProtKB-KW"/>
</dbReference>
<dbReference type="AlphaFoldDB" id="A0AA43RKU5"/>
<dbReference type="Gene3D" id="1.10.260.40">
    <property type="entry name" value="lambda repressor-like DNA-binding domains"/>
    <property type="match status" value="1"/>
</dbReference>
<organism evidence="3 4">
    <name type="scientific">Phoenicibacter congonensis</name>
    <dbReference type="NCBI Taxonomy" id="1944646"/>
    <lineage>
        <taxon>Bacteria</taxon>
        <taxon>Bacillati</taxon>
        <taxon>Actinomycetota</taxon>
        <taxon>Coriobacteriia</taxon>
        <taxon>Eggerthellales</taxon>
        <taxon>Eggerthellaceae</taxon>
        <taxon>Phoenicibacter</taxon>
    </lineage>
</organism>
<comment type="caution">
    <text evidence="3">The sequence shown here is derived from an EMBL/GenBank/DDBJ whole genome shotgun (WGS) entry which is preliminary data.</text>
</comment>
<accession>A0AA43RKU5</accession>
<dbReference type="InterPro" id="IPR001387">
    <property type="entry name" value="Cro/C1-type_HTH"/>
</dbReference>
<dbReference type="SMART" id="SM00530">
    <property type="entry name" value="HTH_XRE"/>
    <property type="match status" value="1"/>
</dbReference>
<dbReference type="GO" id="GO:0005829">
    <property type="term" value="C:cytosol"/>
    <property type="evidence" value="ECO:0007669"/>
    <property type="project" value="TreeGrafter"/>
</dbReference>
<keyword evidence="4" id="KW-1185">Reference proteome</keyword>
<keyword evidence="1" id="KW-0238">DNA-binding</keyword>
<dbReference type="InterPro" id="IPR014710">
    <property type="entry name" value="RmlC-like_jellyroll"/>
</dbReference>
<evidence type="ECO:0000259" key="2">
    <source>
        <dbReference type="PROSITE" id="PS50943"/>
    </source>
</evidence>
<dbReference type="CDD" id="cd00093">
    <property type="entry name" value="HTH_XRE"/>
    <property type="match status" value="1"/>
</dbReference>
<dbReference type="Gene3D" id="2.60.120.10">
    <property type="entry name" value="Jelly Rolls"/>
    <property type="match status" value="1"/>
</dbReference>